<keyword evidence="1" id="KW-0812">Transmembrane</keyword>
<comment type="caution">
    <text evidence="2">The sequence shown here is derived from an EMBL/GenBank/DDBJ whole genome shotgun (WGS) entry which is preliminary data.</text>
</comment>
<accession>A0A5C4SBW0</accession>
<name>A0A5C4SBW0_9FLAO</name>
<evidence type="ECO:0000313" key="3">
    <source>
        <dbReference type="Proteomes" id="UP000308713"/>
    </source>
</evidence>
<feature type="transmembrane region" description="Helical" evidence="1">
    <location>
        <begin position="276"/>
        <end position="300"/>
    </location>
</feature>
<dbReference type="Proteomes" id="UP000308713">
    <property type="component" value="Unassembled WGS sequence"/>
</dbReference>
<keyword evidence="3" id="KW-1185">Reference proteome</keyword>
<keyword evidence="1" id="KW-1133">Transmembrane helix</keyword>
<feature type="transmembrane region" description="Helical" evidence="1">
    <location>
        <begin position="205"/>
        <end position="224"/>
    </location>
</feature>
<proteinExistence type="predicted"/>
<dbReference type="AlphaFoldDB" id="A0A5C4SBW0"/>
<dbReference type="RefSeq" id="WP_139698882.1">
    <property type="nucleotide sequence ID" value="NZ_CP074074.1"/>
</dbReference>
<reference evidence="2 3" key="1">
    <citation type="submission" date="2019-05" db="EMBL/GenBank/DDBJ databases">
        <title>Tamlana fucoidanivorans sp. nov., isolated from the surface of algae collected from Fujian province in China.</title>
        <authorList>
            <person name="Li J."/>
        </authorList>
    </citation>
    <scope>NUCLEOTIDE SEQUENCE [LARGE SCALE GENOMIC DNA]</scope>
    <source>
        <strain evidence="2 3">CW2-9</strain>
    </source>
</reference>
<gene>
    <name evidence="2" type="ORF">FGF67_16630</name>
</gene>
<protein>
    <submittedName>
        <fullName evidence="2">Pentapeptide repeat-containing protein</fullName>
    </submittedName>
</protein>
<evidence type="ECO:0000313" key="2">
    <source>
        <dbReference type="EMBL" id="TNJ40992.1"/>
    </source>
</evidence>
<dbReference type="SUPFAM" id="SSF141571">
    <property type="entry name" value="Pentapeptide repeat-like"/>
    <property type="match status" value="1"/>
</dbReference>
<dbReference type="OrthoDB" id="1423475at2"/>
<dbReference type="Gene3D" id="2.160.20.80">
    <property type="entry name" value="E3 ubiquitin-protein ligase SopA"/>
    <property type="match status" value="1"/>
</dbReference>
<evidence type="ECO:0000256" key="1">
    <source>
        <dbReference type="SAM" id="Phobius"/>
    </source>
</evidence>
<dbReference type="EMBL" id="VDCS01000033">
    <property type="protein sequence ID" value="TNJ40992.1"/>
    <property type="molecule type" value="Genomic_DNA"/>
</dbReference>
<sequence>MSNSFFELSGTPRVIGKNSEVEFKEMVSASEGTIRDLIYKPDILKNSDEHPRYKVKSITFINVSFAKTKLKNIDFTSCHFEDCLFFGSTLDNCQFHRCTFKNVNTHQILIKRTYIDPISFKNNYQKKDIEKSNMAVHLFQQLLNNSRDEEQSEFARIANYYFQKWEGRLTRSKFFKSQPYKINFQTFAVEYIPNFLYRWIFGYGLRLRSFIATFFVLYGVFYFTNLNYWNEYGFHEKDFAIASFNSENISPIANIFFTADAMTQLVDSQFQPQTDFGMYMLTMQGFSGFILLSFLITVLINRFVK</sequence>
<keyword evidence="1" id="KW-0472">Membrane</keyword>
<organism evidence="2 3">
    <name type="scientific">Allotamlana fucoidanivorans</name>
    <dbReference type="NCBI Taxonomy" id="2583814"/>
    <lineage>
        <taxon>Bacteria</taxon>
        <taxon>Pseudomonadati</taxon>
        <taxon>Bacteroidota</taxon>
        <taxon>Flavobacteriia</taxon>
        <taxon>Flavobacteriales</taxon>
        <taxon>Flavobacteriaceae</taxon>
        <taxon>Allotamlana</taxon>
    </lineage>
</organism>